<accession>A0ABQ8UNU0</accession>
<dbReference type="InterPro" id="IPR016181">
    <property type="entry name" value="Acyl_CoA_acyltransferase"/>
</dbReference>
<evidence type="ECO:0008006" key="3">
    <source>
        <dbReference type="Google" id="ProtNLM"/>
    </source>
</evidence>
<reference evidence="1" key="1">
    <citation type="journal article" date="2022" name="bioRxiv">
        <title>Genomics of Preaxostyla Flagellates Illuminates Evolutionary Transitions and the Path Towards Mitochondrial Loss.</title>
        <authorList>
            <person name="Novak L.V.F."/>
            <person name="Treitli S.C."/>
            <person name="Pyrih J."/>
            <person name="Halakuc P."/>
            <person name="Pipaliya S.V."/>
            <person name="Vacek V."/>
            <person name="Brzon O."/>
            <person name="Soukal P."/>
            <person name="Eme L."/>
            <person name="Dacks J.B."/>
            <person name="Karnkowska A."/>
            <person name="Elias M."/>
            <person name="Hampl V."/>
        </authorList>
    </citation>
    <scope>NUCLEOTIDE SEQUENCE</scope>
    <source>
        <strain evidence="1">RCP-MX</strain>
    </source>
</reference>
<gene>
    <name evidence="1" type="ORF">PAPYR_4448</name>
</gene>
<evidence type="ECO:0000313" key="2">
    <source>
        <dbReference type="Proteomes" id="UP001141327"/>
    </source>
</evidence>
<organism evidence="1 2">
    <name type="scientific">Paratrimastix pyriformis</name>
    <dbReference type="NCBI Taxonomy" id="342808"/>
    <lineage>
        <taxon>Eukaryota</taxon>
        <taxon>Metamonada</taxon>
        <taxon>Preaxostyla</taxon>
        <taxon>Paratrimastigidae</taxon>
        <taxon>Paratrimastix</taxon>
    </lineage>
</organism>
<name>A0ABQ8UNU0_9EUKA</name>
<dbReference type="EMBL" id="JAPMOS010000018">
    <property type="protein sequence ID" value="KAJ4459691.1"/>
    <property type="molecule type" value="Genomic_DNA"/>
</dbReference>
<dbReference type="CDD" id="cd04301">
    <property type="entry name" value="NAT_SF"/>
    <property type="match status" value="1"/>
</dbReference>
<comment type="caution">
    <text evidence="1">The sequence shown here is derived from an EMBL/GenBank/DDBJ whole genome shotgun (WGS) entry which is preliminary data.</text>
</comment>
<keyword evidence="2" id="KW-1185">Reference proteome</keyword>
<dbReference type="Proteomes" id="UP001141327">
    <property type="component" value="Unassembled WGS sequence"/>
</dbReference>
<dbReference type="Gene3D" id="3.40.630.30">
    <property type="match status" value="1"/>
</dbReference>
<evidence type="ECO:0000313" key="1">
    <source>
        <dbReference type="EMBL" id="KAJ4459691.1"/>
    </source>
</evidence>
<proteinExistence type="predicted"/>
<dbReference type="SUPFAM" id="SSF55729">
    <property type="entry name" value="Acyl-CoA N-acyltransferases (Nat)"/>
    <property type="match status" value="1"/>
</dbReference>
<protein>
    <recommendedName>
        <fullName evidence="3">N-acetyltransferase domain-containing protein</fullName>
    </recommendedName>
</protein>
<sequence length="241" mass="26333">MATAGTATRNVVIQRLTDSRLFDQVSDVILRCFCEPGGEPVNDILGITSSDFQHMIGASVSPMYQEGACFVAMDIGTGRVAGAVVGGDMVPLPGRSSEDPSVFDLGKLRDPMDLIEAVEGIYLPKRGLAPGNPTRRRGVVFHHWMFVVHPDYRGQRLLERLLVAQLGWAKTAGYLYSVAECTSRYSWASMQRLGAVEQARINYATWRNRDGVLSLAGIPPPHTACVCAEVDLVGWKAPVER</sequence>